<dbReference type="EMBL" id="CP000236">
    <property type="protein sequence ID" value="ABD45563.1"/>
    <property type="molecule type" value="Genomic_DNA"/>
</dbReference>
<accession>Q2GFR8</accession>
<name>Q2GFR8_EHRCR</name>
<reference evidence="1 2" key="1">
    <citation type="journal article" date="2006" name="PLoS Genet.">
        <title>Comparative genomics of emerging human ehrlichiosis agents.</title>
        <authorList>
            <person name="Dunning Hotopp J.C."/>
            <person name="Lin M."/>
            <person name="Madupu R."/>
            <person name="Crabtree J."/>
            <person name="Angiuoli S.V."/>
            <person name="Eisen J.A."/>
            <person name="Seshadri R."/>
            <person name="Ren Q."/>
            <person name="Wu M."/>
            <person name="Utterback T.R."/>
            <person name="Smith S."/>
            <person name="Lewis M."/>
            <person name="Khouri H."/>
            <person name="Zhang C."/>
            <person name="Niu H."/>
            <person name="Lin Q."/>
            <person name="Ohashi N."/>
            <person name="Zhi N."/>
            <person name="Nelson W."/>
            <person name="Brinkac L.M."/>
            <person name="Dodson R.J."/>
            <person name="Rosovitz M.J."/>
            <person name="Sundaram J."/>
            <person name="Daugherty S.C."/>
            <person name="Davidsen T."/>
            <person name="Durkin A.S."/>
            <person name="Gwinn M."/>
            <person name="Haft D.H."/>
            <person name="Selengut J.D."/>
            <person name="Sullivan S.A."/>
            <person name="Zafar N."/>
            <person name="Zhou L."/>
            <person name="Benahmed F."/>
            <person name="Forberger H."/>
            <person name="Halpin R."/>
            <person name="Mulligan S."/>
            <person name="Robinson J."/>
            <person name="White O."/>
            <person name="Rikihisa Y."/>
            <person name="Tettelin H."/>
        </authorList>
    </citation>
    <scope>NUCLEOTIDE SEQUENCE [LARGE SCALE GENOMIC DNA]</scope>
    <source>
        <strain evidence="2">ATCC CRL-10679 / Arkansas</strain>
    </source>
</reference>
<evidence type="ECO:0000313" key="1">
    <source>
        <dbReference type="EMBL" id="ABD45563.1"/>
    </source>
</evidence>
<keyword evidence="2" id="KW-1185">Reference proteome</keyword>
<dbReference type="STRING" id="205920.ECH_0925"/>
<sequence>MLDNTECKEYIDKLYENLHHQIFTPSTNVAHGLILLEQTFLELC</sequence>
<dbReference type="Proteomes" id="UP000008320">
    <property type="component" value="Chromosome"/>
</dbReference>
<evidence type="ECO:0000313" key="2">
    <source>
        <dbReference type="Proteomes" id="UP000008320"/>
    </source>
</evidence>
<dbReference type="KEGG" id="ech:ECH_0925"/>
<organism evidence="1 2">
    <name type="scientific">Ehrlichia chaffeensis (strain ATCC CRL-10679 / Arkansas)</name>
    <dbReference type="NCBI Taxonomy" id="205920"/>
    <lineage>
        <taxon>Bacteria</taxon>
        <taxon>Pseudomonadati</taxon>
        <taxon>Pseudomonadota</taxon>
        <taxon>Alphaproteobacteria</taxon>
        <taxon>Rickettsiales</taxon>
        <taxon>Anaplasmataceae</taxon>
        <taxon>Ehrlichia</taxon>
    </lineage>
</organism>
<dbReference type="HOGENOM" id="CLU_3269338_0_0_5"/>
<dbReference type="AlphaFoldDB" id="Q2GFR8"/>
<proteinExistence type="predicted"/>
<protein>
    <submittedName>
        <fullName evidence="1">Uncharacterized protein</fullName>
    </submittedName>
</protein>
<gene>
    <name evidence="1" type="ordered locus">ECH_0925</name>
</gene>
<dbReference type="RefSeq" id="WP_011452899.1">
    <property type="nucleotide sequence ID" value="NC_007799.1"/>
</dbReference>